<accession>A0ABV8CRH7</accession>
<dbReference type="Pfam" id="PF07963">
    <property type="entry name" value="N_methyl"/>
    <property type="match status" value="1"/>
</dbReference>
<keyword evidence="1" id="KW-0472">Membrane</keyword>
<keyword evidence="3" id="KW-1185">Reference proteome</keyword>
<dbReference type="Pfam" id="PF16074">
    <property type="entry name" value="PilW"/>
    <property type="match status" value="1"/>
</dbReference>
<dbReference type="InterPro" id="IPR012902">
    <property type="entry name" value="N_methyl_site"/>
</dbReference>
<gene>
    <name evidence="2" type="ORF">ACFOSS_15260</name>
</gene>
<reference evidence="3" key="1">
    <citation type="journal article" date="2019" name="Int. J. Syst. Evol. Microbiol.">
        <title>The Global Catalogue of Microorganisms (GCM) 10K type strain sequencing project: providing services to taxonomists for standard genome sequencing and annotation.</title>
        <authorList>
            <consortium name="The Broad Institute Genomics Platform"/>
            <consortium name="The Broad Institute Genome Sequencing Center for Infectious Disease"/>
            <person name="Wu L."/>
            <person name="Ma J."/>
        </authorList>
    </citation>
    <scope>NUCLEOTIDE SEQUENCE [LARGE SCALE GENOMIC DNA]</scope>
    <source>
        <strain evidence="3">CCUG 54939</strain>
    </source>
</reference>
<evidence type="ECO:0000313" key="3">
    <source>
        <dbReference type="Proteomes" id="UP001595692"/>
    </source>
</evidence>
<dbReference type="InterPro" id="IPR032092">
    <property type="entry name" value="PilW"/>
</dbReference>
<evidence type="ECO:0000313" key="2">
    <source>
        <dbReference type="EMBL" id="MFC3914806.1"/>
    </source>
</evidence>
<sequence length="263" mass="28653">MMQNRVRGFGLVEIMIAIVLGLFLVMGLYTMLSSSQQSYALGRANSSLSNSGQRVNQLIWNQLHQAGFVNYQRRLLNQPLPAANGWLKNQSVSGDNDLNTAGVMADTDRLRIRFRGSSVGDNDPAQSAVTTADGRMVNCNGTAIGNTQLLTVTLFVNTSNELICEDSMGNSVVMDRNIESLQFRFRRSGNDEPFVTADNVGAANWASIVAVEFSVLASMPSGQRVEATARDYQLLDKSIDAAADRNLRQVLNGSITLRNLGVD</sequence>
<name>A0ABV8CRH7_9GAMM</name>
<dbReference type="Proteomes" id="UP001595692">
    <property type="component" value="Unassembled WGS sequence"/>
</dbReference>
<keyword evidence="1" id="KW-1133">Transmembrane helix</keyword>
<proteinExistence type="predicted"/>
<dbReference type="RefSeq" id="WP_377154177.1">
    <property type="nucleotide sequence ID" value="NZ_JBHSAF010000015.1"/>
</dbReference>
<dbReference type="EMBL" id="JBHSAF010000015">
    <property type="protein sequence ID" value="MFC3914806.1"/>
    <property type="molecule type" value="Genomic_DNA"/>
</dbReference>
<feature type="transmembrane region" description="Helical" evidence="1">
    <location>
        <begin position="12"/>
        <end position="32"/>
    </location>
</feature>
<evidence type="ECO:0000256" key="1">
    <source>
        <dbReference type="SAM" id="Phobius"/>
    </source>
</evidence>
<protein>
    <submittedName>
        <fullName evidence="2">PilW family protein</fullName>
    </submittedName>
</protein>
<keyword evidence="1" id="KW-0812">Transmembrane</keyword>
<comment type="caution">
    <text evidence="2">The sequence shown here is derived from an EMBL/GenBank/DDBJ whole genome shotgun (WGS) entry which is preliminary data.</text>
</comment>
<organism evidence="2 3">
    <name type="scientific">Pseudaeromonas sharmana</name>
    <dbReference type="NCBI Taxonomy" id="328412"/>
    <lineage>
        <taxon>Bacteria</taxon>
        <taxon>Pseudomonadati</taxon>
        <taxon>Pseudomonadota</taxon>
        <taxon>Gammaproteobacteria</taxon>
        <taxon>Aeromonadales</taxon>
        <taxon>Aeromonadaceae</taxon>
        <taxon>Pseudaeromonas</taxon>
    </lineage>
</organism>